<name>A0ABD1HBF9_SALDI</name>
<sequence length="69" mass="7817">MHYHRSYNICDAATNGPLTKVANDWLRRSGTEKMEPNQAWPEPVRIFIPSLKLIPAANLLAQPGPYQVE</sequence>
<dbReference type="AlphaFoldDB" id="A0ABD1HBF9"/>
<keyword evidence="2" id="KW-1185">Reference proteome</keyword>
<evidence type="ECO:0000313" key="1">
    <source>
        <dbReference type="EMBL" id="KAL1553768.1"/>
    </source>
</evidence>
<protein>
    <submittedName>
        <fullName evidence="1">Uncharacterized protein</fullName>
    </submittedName>
</protein>
<gene>
    <name evidence="1" type="ORF">AAHA92_14401</name>
</gene>
<comment type="caution">
    <text evidence="1">The sequence shown here is derived from an EMBL/GenBank/DDBJ whole genome shotgun (WGS) entry which is preliminary data.</text>
</comment>
<accession>A0ABD1HBF9</accession>
<dbReference type="Proteomes" id="UP001567538">
    <property type="component" value="Unassembled WGS sequence"/>
</dbReference>
<dbReference type="EMBL" id="JBEAFC010000006">
    <property type="protein sequence ID" value="KAL1553768.1"/>
    <property type="molecule type" value="Genomic_DNA"/>
</dbReference>
<reference evidence="1 2" key="1">
    <citation type="submission" date="2024-06" db="EMBL/GenBank/DDBJ databases">
        <title>A chromosome level genome sequence of Diviner's sage (Salvia divinorum).</title>
        <authorList>
            <person name="Ford S.A."/>
            <person name="Ro D.-K."/>
            <person name="Ness R.W."/>
            <person name="Phillips M.A."/>
        </authorList>
    </citation>
    <scope>NUCLEOTIDE SEQUENCE [LARGE SCALE GENOMIC DNA]</scope>
    <source>
        <strain evidence="1">SAF-2024a</strain>
        <tissue evidence="1">Leaf</tissue>
    </source>
</reference>
<evidence type="ECO:0000313" key="2">
    <source>
        <dbReference type="Proteomes" id="UP001567538"/>
    </source>
</evidence>
<proteinExistence type="predicted"/>
<organism evidence="1 2">
    <name type="scientific">Salvia divinorum</name>
    <name type="common">Maria pastora</name>
    <name type="synonym">Diviner's sage</name>
    <dbReference type="NCBI Taxonomy" id="28513"/>
    <lineage>
        <taxon>Eukaryota</taxon>
        <taxon>Viridiplantae</taxon>
        <taxon>Streptophyta</taxon>
        <taxon>Embryophyta</taxon>
        <taxon>Tracheophyta</taxon>
        <taxon>Spermatophyta</taxon>
        <taxon>Magnoliopsida</taxon>
        <taxon>eudicotyledons</taxon>
        <taxon>Gunneridae</taxon>
        <taxon>Pentapetalae</taxon>
        <taxon>asterids</taxon>
        <taxon>lamiids</taxon>
        <taxon>Lamiales</taxon>
        <taxon>Lamiaceae</taxon>
        <taxon>Nepetoideae</taxon>
        <taxon>Mentheae</taxon>
        <taxon>Salviinae</taxon>
        <taxon>Salvia</taxon>
        <taxon>Salvia subgen. Calosphace</taxon>
    </lineage>
</organism>